<proteinExistence type="predicted"/>
<comment type="caution">
    <text evidence="2">The sequence shown here is derived from an EMBL/GenBank/DDBJ whole genome shotgun (WGS) entry which is preliminary data.</text>
</comment>
<dbReference type="Proteomes" id="UP001055172">
    <property type="component" value="Unassembled WGS sequence"/>
</dbReference>
<gene>
    <name evidence="2" type="ORF">ColLi_07145</name>
</gene>
<dbReference type="InterPro" id="IPR022190">
    <property type="entry name" value="DUF3716"/>
</dbReference>
<dbReference type="AlphaFoldDB" id="A0AA37GNZ9"/>
<dbReference type="Pfam" id="PF12511">
    <property type="entry name" value="DUF3716"/>
    <property type="match status" value="1"/>
</dbReference>
<protein>
    <submittedName>
        <fullName evidence="2">Uncharacterized protein</fullName>
    </submittedName>
</protein>
<dbReference type="EMBL" id="BPPX01000014">
    <property type="protein sequence ID" value="GJC84307.1"/>
    <property type="molecule type" value="Genomic_DNA"/>
</dbReference>
<keyword evidence="3" id="KW-1185">Reference proteome</keyword>
<evidence type="ECO:0000256" key="1">
    <source>
        <dbReference type="SAM" id="MobiDB-lite"/>
    </source>
</evidence>
<feature type="compositionally biased region" description="Acidic residues" evidence="1">
    <location>
        <begin position="150"/>
        <end position="163"/>
    </location>
</feature>
<evidence type="ECO:0000313" key="2">
    <source>
        <dbReference type="EMBL" id="GJC84307.1"/>
    </source>
</evidence>
<feature type="compositionally biased region" description="Basic and acidic residues" evidence="1">
    <location>
        <begin position="179"/>
        <end position="189"/>
    </location>
</feature>
<accession>A0AA37GNZ9</accession>
<name>A0AA37GNZ9_9PEZI</name>
<reference evidence="2 3" key="1">
    <citation type="submission" date="2021-07" db="EMBL/GenBank/DDBJ databases">
        <title>Genome data of Colletotrichum spaethianum.</title>
        <authorList>
            <person name="Utami Y.D."/>
            <person name="Hiruma K."/>
        </authorList>
    </citation>
    <scope>NUCLEOTIDE SEQUENCE [LARGE SCALE GENOMIC DNA]</scope>
    <source>
        <strain evidence="2 3">MAFF 242679</strain>
    </source>
</reference>
<evidence type="ECO:0000313" key="3">
    <source>
        <dbReference type="Proteomes" id="UP001055172"/>
    </source>
</evidence>
<feature type="region of interest" description="Disordered" evidence="1">
    <location>
        <begin position="143"/>
        <end position="216"/>
    </location>
</feature>
<organism evidence="2 3">
    <name type="scientific">Colletotrichum liriopes</name>
    <dbReference type="NCBI Taxonomy" id="708192"/>
    <lineage>
        <taxon>Eukaryota</taxon>
        <taxon>Fungi</taxon>
        <taxon>Dikarya</taxon>
        <taxon>Ascomycota</taxon>
        <taxon>Pezizomycotina</taxon>
        <taxon>Sordariomycetes</taxon>
        <taxon>Hypocreomycetidae</taxon>
        <taxon>Glomerellales</taxon>
        <taxon>Glomerellaceae</taxon>
        <taxon>Colletotrichum</taxon>
        <taxon>Colletotrichum spaethianum species complex</taxon>
    </lineage>
</organism>
<sequence>MSLVPAPAAGHGTSAFGNIRVTQVPGGDRWLLLPTGTQGNRQLLLALSINDEERNVINMPSRDIQVRITGNVNVQQFIAGIIRRQGYFLAILVQSRGRAAIACGNKCATTANPRFQGCFRIPTFQGGACAECVWQSHGARCTHRGRNVDSSDDPDEGGDDSDSSDNGGGGPGPSNYRKPRADPGEERTSGYKTARTMKGYHIGGSAAQPMVVDEQE</sequence>